<dbReference type="AlphaFoldDB" id="A0AAJ5D5F5"/>
<feature type="compositionally biased region" description="Low complexity" evidence="1">
    <location>
        <begin position="296"/>
        <end position="309"/>
    </location>
</feature>
<dbReference type="Proteomes" id="UP000255008">
    <property type="component" value="Unassembled WGS sequence"/>
</dbReference>
<dbReference type="EMBL" id="UGVE01000001">
    <property type="protein sequence ID" value="SUD97329.1"/>
    <property type="molecule type" value="Genomic_DNA"/>
</dbReference>
<protein>
    <submittedName>
        <fullName evidence="3">Uncharacterized protein</fullName>
    </submittedName>
</protein>
<feature type="signal peptide" evidence="2">
    <location>
        <begin position="1"/>
        <end position="36"/>
    </location>
</feature>
<evidence type="ECO:0000256" key="1">
    <source>
        <dbReference type="SAM" id="MobiDB-lite"/>
    </source>
</evidence>
<proteinExistence type="predicted"/>
<organism evidence="3 4">
    <name type="scientific">Ralstonia mannitolilytica</name>
    <dbReference type="NCBI Taxonomy" id="105219"/>
    <lineage>
        <taxon>Bacteria</taxon>
        <taxon>Pseudomonadati</taxon>
        <taxon>Pseudomonadota</taxon>
        <taxon>Betaproteobacteria</taxon>
        <taxon>Burkholderiales</taxon>
        <taxon>Burkholderiaceae</taxon>
        <taxon>Ralstonia</taxon>
    </lineage>
</organism>
<feature type="region of interest" description="Disordered" evidence="1">
    <location>
        <begin position="127"/>
        <end position="148"/>
    </location>
</feature>
<evidence type="ECO:0000313" key="3">
    <source>
        <dbReference type="EMBL" id="SUD97329.1"/>
    </source>
</evidence>
<accession>A0AAJ5D5F5</accession>
<evidence type="ECO:0000313" key="4">
    <source>
        <dbReference type="Proteomes" id="UP000255008"/>
    </source>
</evidence>
<gene>
    <name evidence="3" type="ORF">NCTC10894_01684</name>
</gene>
<keyword evidence="2" id="KW-0732">Signal</keyword>
<feature type="region of interest" description="Disordered" evidence="1">
    <location>
        <begin position="196"/>
        <end position="218"/>
    </location>
</feature>
<evidence type="ECO:0000256" key="2">
    <source>
        <dbReference type="SAM" id="SignalP"/>
    </source>
</evidence>
<feature type="region of interest" description="Disordered" evidence="1">
    <location>
        <begin position="237"/>
        <end position="268"/>
    </location>
</feature>
<sequence length="481" mass="48622">MPWSFFFRPARSWIALRLGRVLLALVLACGPSMVFSQTAGDGHQWCYVGGSGVYACGPTADAACSAVIGGAGLTYVGLNPSDDPTYAWCMYKLPNGTFFDGSSAVKKLSSCVPGYTLQPDGTCKKEQPNCPAAGQPPPGGNSATGTSPTQTILNPQVCVGGCAYTYSSYWTGAKPGQSGGYPAQYIGLSSTGNACSGDGTPSASQSSPTDQPKQCGVRQYSGTVNGVSVCIDYPTQTTGSTSTSTTTDAPASGVPATTNSSTTTSTTCDGTTCTTTTVVAVGGGGAGGSGAGSGASGAAASPCQSGQASTGASVQGGAVTCTSTTSEPQDRYCEKNPAAAQCKKDSASGGGSCDAPPSCDGDAISCAILQQQWNTRCELQKHDDSTDLGAKLANGQDPLAGKLPTPGGADQVDMSQKFANVDDMGFAAQCLPDVNVNLPLPGGSWNLHMDMTPLCDLGKLFGYLNMLSTLMLCAYMLKGSF</sequence>
<name>A0AAJ5D5F5_9RALS</name>
<comment type="caution">
    <text evidence="3">The sequence shown here is derived from an EMBL/GenBank/DDBJ whole genome shotgun (WGS) entry which is preliminary data.</text>
</comment>
<dbReference type="NCBIfam" id="NF041109">
    <property type="entry name" value="VF_TspB_C_term"/>
    <property type="match status" value="1"/>
</dbReference>
<reference evidence="3 4" key="1">
    <citation type="submission" date="2018-06" db="EMBL/GenBank/DDBJ databases">
        <authorList>
            <consortium name="Pathogen Informatics"/>
            <person name="Doyle S."/>
        </authorList>
    </citation>
    <scope>NUCLEOTIDE SEQUENCE [LARGE SCALE GENOMIC DNA]</scope>
    <source>
        <strain evidence="3 4">NCTC10894</strain>
    </source>
</reference>
<feature type="chain" id="PRO_5042459558" evidence="2">
    <location>
        <begin position="37"/>
        <end position="481"/>
    </location>
</feature>
<feature type="compositionally biased region" description="Polar residues" evidence="1">
    <location>
        <begin position="196"/>
        <end position="212"/>
    </location>
</feature>
<feature type="region of interest" description="Disordered" evidence="1">
    <location>
        <begin position="288"/>
        <end position="332"/>
    </location>
</feature>